<dbReference type="InterPro" id="IPR000845">
    <property type="entry name" value="Nucleoside_phosphorylase_d"/>
</dbReference>
<evidence type="ECO:0000313" key="4">
    <source>
        <dbReference type="EMBL" id="KGO62453.1"/>
    </source>
</evidence>
<feature type="compositionally biased region" description="Polar residues" evidence="1">
    <location>
        <begin position="95"/>
        <end position="107"/>
    </location>
</feature>
<dbReference type="OrthoDB" id="20872at2759"/>
<dbReference type="RefSeq" id="XP_016603022.1">
    <property type="nucleotide sequence ID" value="XM_016739135.1"/>
</dbReference>
<dbReference type="InterPro" id="IPR056002">
    <property type="entry name" value="DUF7580"/>
</dbReference>
<evidence type="ECO:0000313" key="5">
    <source>
        <dbReference type="Proteomes" id="UP000030143"/>
    </source>
</evidence>
<dbReference type="AlphaFoldDB" id="A0A0A2IUN8"/>
<feature type="region of interest" description="Disordered" evidence="1">
    <location>
        <begin position="94"/>
        <end position="115"/>
    </location>
</feature>
<dbReference type="PANTHER" id="PTHR46082">
    <property type="entry name" value="ATP/GTP-BINDING PROTEIN-RELATED"/>
    <property type="match status" value="1"/>
</dbReference>
<feature type="domain" description="DUF7580" evidence="3">
    <location>
        <begin position="209"/>
        <end position="534"/>
    </location>
</feature>
<reference evidence="4 5" key="1">
    <citation type="journal article" date="2015" name="Mol. Plant Microbe Interact.">
        <title>Genome, transcriptome, and functional analyses of Penicillium expansum provide new insights into secondary metabolism and pathogenicity.</title>
        <authorList>
            <person name="Ballester A.R."/>
            <person name="Marcet-Houben M."/>
            <person name="Levin E."/>
            <person name="Sela N."/>
            <person name="Selma-Lazaro C."/>
            <person name="Carmona L."/>
            <person name="Wisniewski M."/>
            <person name="Droby S."/>
            <person name="Gonzalez-Candelas L."/>
            <person name="Gabaldon T."/>
        </authorList>
    </citation>
    <scope>NUCLEOTIDE SEQUENCE [LARGE SCALE GENOMIC DNA]</scope>
    <source>
        <strain evidence="4 5">MD-8</strain>
    </source>
</reference>
<dbReference type="InterPro" id="IPR053137">
    <property type="entry name" value="NLR-like"/>
</dbReference>
<dbReference type="PANTHER" id="PTHR46082:SF6">
    <property type="entry name" value="AAA+ ATPASE DOMAIN-CONTAINING PROTEIN-RELATED"/>
    <property type="match status" value="1"/>
</dbReference>
<dbReference type="GO" id="GO:0009116">
    <property type="term" value="P:nucleoside metabolic process"/>
    <property type="evidence" value="ECO:0007669"/>
    <property type="project" value="InterPro"/>
</dbReference>
<dbReference type="SUPFAM" id="SSF53167">
    <property type="entry name" value="Purine and uridine phosphorylases"/>
    <property type="match status" value="1"/>
</dbReference>
<dbReference type="EMBL" id="JQFZ01000021">
    <property type="protein sequence ID" value="KGO62453.1"/>
    <property type="molecule type" value="Genomic_DNA"/>
</dbReference>
<dbReference type="Pfam" id="PF24476">
    <property type="entry name" value="DUF7580"/>
    <property type="match status" value="1"/>
</dbReference>
<proteinExistence type="predicted"/>
<feature type="domain" description="Nucleoside phosphorylase" evidence="2">
    <location>
        <begin position="590"/>
        <end position="707"/>
    </location>
</feature>
<dbReference type="GO" id="GO:0003824">
    <property type="term" value="F:catalytic activity"/>
    <property type="evidence" value="ECO:0007669"/>
    <property type="project" value="InterPro"/>
</dbReference>
<accession>A0A0A2IUN8</accession>
<dbReference type="STRING" id="27334.A0A0A2IUN8"/>
<dbReference type="PhylomeDB" id="A0A0A2IUN8"/>
<sequence>MLPTESLGWNGLQTLKSRLSDRLARFTRNKMLDSRPHKLQNDAAFFEADLRHIFTKTPMAFNVSEHDYYDMDQMAQNLLASLNDMVNRDLIESLEGSNSQESKSPESGQFKRSRTAPHDIMVLGDKYPRLTALFEFLDISPDQFNLTTGPGLLLFSLPQGEAGNIAMGRVTKWKAFLEQYAVGTQKSQGFQLTSLQQEEFSAQEPSQDQPDLRQKRASAVVDTIFKEFRYHNCGKVHEIKLRVSDDWQTGPYQTALEMFLSSCPDGNVWQEAKCGSFHVTIDVAEKDSICAAIQRARGRGRKLYAFVDERGLFDISDKMPPKLSSLDKFTAESLGELLDQQAFRRITPRDYLEGATKEKFSSREKATLALALARCLMDFFDEDLELASYSWKPESIFFIRSSGAHASNRVPYISLRPKPSGYQAPDLLKTVGPGNPVLLSFARLLLEIDNGEHIPMDIHPESKANISKWGEMCAFVNVAEREGSGNYLKAVEGCLYLHMALPKSHDQTTASASEVLRKVIYDQVVRNLELMVNPQSSKRKRRDSVSRLPLAKKLTISSPPDMDSYEVLPGRAINLSAKRTGRPASRDEFEIAIVCALPLEYDAVSLLMDEFWDEDCDYYGRANGDPNTYTTGRIGKFDIVLVLLQTMGKVSAAGTSASLRSSYPGVRLILVTGICGGVPHPEGDEELLLGDVVLSKCVVQYDLGRQYPDEFVMRDMVEDSLGRAPKNVRNLLAIFETNLGRDRLEQKTAIHLQKIQNSPSRRRRRAKYQYPGAAQDKLFQSNYRHKHHISPQCLCAKSREKHVLVCKESKDLFCDELGCDNKYLVRRERLESKLQLEQEGRDQEAQAPSIFVGRIGSGDTVVKSGEDRDRIAKRHRLIAFEMEGAGVWDEVPCIVVKAVCDYADSHKNKIWQHFAAATAASATKALLERYIQTDKTSRS</sequence>
<comment type="caution">
    <text evidence="4">The sequence shown here is derived from an EMBL/GenBank/DDBJ whole genome shotgun (WGS) entry which is preliminary data.</text>
</comment>
<organism evidence="4 5">
    <name type="scientific">Penicillium expansum</name>
    <name type="common">Blue mold rot fungus</name>
    <dbReference type="NCBI Taxonomy" id="27334"/>
    <lineage>
        <taxon>Eukaryota</taxon>
        <taxon>Fungi</taxon>
        <taxon>Dikarya</taxon>
        <taxon>Ascomycota</taxon>
        <taxon>Pezizomycotina</taxon>
        <taxon>Eurotiomycetes</taxon>
        <taxon>Eurotiomycetidae</taxon>
        <taxon>Eurotiales</taxon>
        <taxon>Aspergillaceae</taxon>
        <taxon>Penicillium</taxon>
    </lineage>
</organism>
<dbReference type="VEuPathDB" id="FungiDB:PEXP_064690"/>
<dbReference type="InterPro" id="IPR035994">
    <property type="entry name" value="Nucleoside_phosphorylase_sf"/>
</dbReference>
<name>A0A0A2IUN8_PENEN</name>
<evidence type="ECO:0000259" key="2">
    <source>
        <dbReference type="Pfam" id="PF01048"/>
    </source>
</evidence>
<evidence type="ECO:0000259" key="3">
    <source>
        <dbReference type="Pfam" id="PF24476"/>
    </source>
</evidence>
<keyword evidence="5" id="KW-1185">Reference proteome</keyword>
<gene>
    <name evidence="4" type="ORF">PEX2_018600</name>
</gene>
<protein>
    <submittedName>
        <fullName evidence="4">Uncharacterized protein</fullName>
    </submittedName>
</protein>
<evidence type="ECO:0000256" key="1">
    <source>
        <dbReference type="SAM" id="MobiDB-lite"/>
    </source>
</evidence>
<dbReference type="Proteomes" id="UP000030143">
    <property type="component" value="Unassembled WGS sequence"/>
</dbReference>
<dbReference type="Gene3D" id="3.40.50.1580">
    <property type="entry name" value="Nucleoside phosphorylase domain"/>
    <property type="match status" value="1"/>
</dbReference>
<dbReference type="GeneID" id="27674554"/>
<dbReference type="Pfam" id="PF01048">
    <property type="entry name" value="PNP_UDP_1"/>
    <property type="match status" value="1"/>
</dbReference>
<dbReference type="HOGENOM" id="CLU_012073_1_0_1"/>